<keyword evidence="6" id="KW-0493">Microtubule</keyword>
<dbReference type="EMBL" id="KZ305026">
    <property type="protein sequence ID" value="PIA53947.1"/>
    <property type="molecule type" value="Genomic_DNA"/>
</dbReference>
<evidence type="ECO:0000256" key="2">
    <source>
        <dbReference type="ARBA" id="ARBA00022840"/>
    </source>
</evidence>
<proteinExistence type="inferred from homology"/>
<dbReference type="InterPro" id="IPR019821">
    <property type="entry name" value="Kinesin_motor_CS"/>
</dbReference>
<keyword evidence="9" id="KW-1185">Reference proteome</keyword>
<feature type="domain" description="Kinesin motor" evidence="7">
    <location>
        <begin position="3"/>
        <end position="356"/>
    </location>
</feature>
<reference evidence="8 9" key="1">
    <citation type="submission" date="2017-09" db="EMBL/GenBank/DDBJ databases">
        <title>WGS assembly of Aquilegia coerulea Goldsmith.</title>
        <authorList>
            <person name="Hodges S."/>
            <person name="Kramer E."/>
            <person name="Nordborg M."/>
            <person name="Tomkins J."/>
            <person name="Borevitz J."/>
            <person name="Derieg N."/>
            <person name="Yan J."/>
            <person name="Mihaltcheva S."/>
            <person name="Hayes R.D."/>
            <person name="Rokhsar D."/>
        </authorList>
    </citation>
    <scope>NUCLEOTIDE SEQUENCE [LARGE SCALE GENOMIC DNA]</scope>
    <source>
        <strain evidence="9">cv. Goldsmith</strain>
    </source>
</reference>
<dbReference type="PROSITE" id="PS50067">
    <property type="entry name" value="KINESIN_MOTOR_2"/>
    <property type="match status" value="1"/>
</dbReference>
<dbReference type="PANTHER" id="PTHR47968:SF75">
    <property type="entry name" value="CENTROMERE-ASSOCIATED PROTEIN E"/>
    <property type="match status" value="1"/>
</dbReference>
<feature type="binding site" evidence="5">
    <location>
        <begin position="78"/>
        <end position="85"/>
    </location>
    <ligand>
        <name>ATP</name>
        <dbReference type="ChEBI" id="CHEBI:30616"/>
    </ligand>
</feature>
<name>A0A2G5EEF3_AQUCA</name>
<dbReference type="InterPro" id="IPR027417">
    <property type="entry name" value="P-loop_NTPase"/>
</dbReference>
<dbReference type="Pfam" id="PF00225">
    <property type="entry name" value="Kinesin"/>
    <property type="match status" value="2"/>
</dbReference>
<dbReference type="PRINTS" id="PR00380">
    <property type="entry name" value="KINESINHEAVY"/>
</dbReference>
<dbReference type="SUPFAM" id="SSF52540">
    <property type="entry name" value="P-loop containing nucleoside triphosphate hydrolases"/>
    <property type="match status" value="1"/>
</dbReference>
<dbReference type="GO" id="GO:0003777">
    <property type="term" value="F:microtubule motor activity"/>
    <property type="evidence" value="ECO:0007669"/>
    <property type="project" value="InterPro"/>
</dbReference>
<evidence type="ECO:0000256" key="3">
    <source>
        <dbReference type="ARBA" id="ARBA00023054"/>
    </source>
</evidence>
<keyword evidence="4 5" id="KW-0505">Motor protein</keyword>
<dbReference type="GO" id="GO:0007018">
    <property type="term" value="P:microtubule-based movement"/>
    <property type="evidence" value="ECO:0007669"/>
    <property type="project" value="InterPro"/>
</dbReference>
<accession>A0A2G5EEF3</accession>
<evidence type="ECO:0000256" key="4">
    <source>
        <dbReference type="ARBA" id="ARBA00023175"/>
    </source>
</evidence>
<evidence type="ECO:0000256" key="6">
    <source>
        <dbReference type="RuleBase" id="RU000394"/>
    </source>
</evidence>
<keyword evidence="3" id="KW-0175">Coiled coil</keyword>
<dbReference type="STRING" id="218851.A0A2G5EEF3"/>
<dbReference type="AlphaFoldDB" id="A0A2G5EEF3"/>
<protein>
    <recommendedName>
        <fullName evidence="6">Kinesin-like protein</fullName>
    </recommendedName>
</protein>
<dbReference type="InterPro" id="IPR027640">
    <property type="entry name" value="Kinesin-like_fam"/>
</dbReference>
<gene>
    <name evidence="8" type="ORF">AQUCO_00900489v1</name>
</gene>
<keyword evidence="2 5" id="KW-0067">ATP-binding</keyword>
<dbReference type="GO" id="GO:0008017">
    <property type="term" value="F:microtubule binding"/>
    <property type="evidence" value="ECO:0007669"/>
    <property type="project" value="InterPro"/>
</dbReference>
<dbReference type="OrthoDB" id="3176171at2759"/>
<evidence type="ECO:0000259" key="7">
    <source>
        <dbReference type="PROSITE" id="PS50067"/>
    </source>
</evidence>
<dbReference type="GO" id="GO:0005874">
    <property type="term" value="C:microtubule"/>
    <property type="evidence" value="ECO:0007669"/>
    <property type="project" value="UniProtKB-KW"/>
</dbReference>
<comment type="similarity">
    <text evidence="5 6">Belongs to the TRAFAC class myosin-kinesin ATPase superfamily. Kinesin family.</text>
</comment>
<evidence type="ECO:0000256" key="5">
    <source>
        <dbReference type="PROSITE-ProRule" id="PRU00283"/>
    </source>
</evidence>
<dbReference type="SMART" id="SM00129">
    <property type="entry name" value="KISc"/>
    <property type="match status" value="1"/>
</dbReference>
<keyword evidence="1 5" id="KW-0547">Nucleotide-binding</keyword>
<dbReference type="InterPro" id="IPR001752">
    <property type="entry name" value="Kinesin_motor_dom"/>
</dbReference>
<dbReference type="GO" id="GO:0005524">
    <property type="term" value="F:ATP binding"/>
    <property type="evidence" value="ECO:0007669"/>
    <property type="project" value="UniProtKB-UniRule"/>
</dbReference>
<dbReference type="CDD" id="cd01374">
    <property type="entry name" value="KISc_CENP_E"/>
    <property type="match status" value="1"/>
</dbReference>
<evidence type="ECO:0000256" key="1">
    <source>
        <dbReference type="ARBA" id="ARBA00022741"/>
    </source>
</evidence>
<dbReference type="PANTHER" id="PTHR47968">
    <property type="entry name" value="CENTROMERE PROTEIN E"/>
    <property type="match status" value="1"/>
</dbReference>
<evidence type="ECO:0000313" key="9">
    <source>
        <dbReference type="Proteomes" id="UP000230069"/>
    </source>
</evidence>
<dbReference type="InterPro" id="IPR036961">
    <property type="entry name" value="Kinesin_motor_dom_sf"/>
</dbReference>
<dbReference type="Gene3D" id="3.40.850.10">
    <property type="entry name" value="Kinesin motor domain"/>
    <property type="match status" value="1"/>
</dbReference>
<dbReference type="Proteomes" id="UP000230069">
    <property type="component" value="Unassembled WGS sequence"/>
</dbReference>
<evidence type="ECO:0000313" key="8">
    <source>
        <dbReference type="EMBL" id="PIA53947.1"/>
    </source>
</evidence>
<dbReference type="PROSITE" id="PS00411">
    <property type="entry name" value="KINESIN_MOTOR_1"/>
    <property type="match status" value="1"/>
</dbReference>
<organism evidence="8 9">
    <name type="scientific">Aquilegia coerulea</name>
    <name type="common">Rocky mountain columbine</name>
    <dbReference type="NCBI Taxonomy" id="218851"/>
    <lineage>
        <taxon>Eukaryota</taxon>
        <taxon>Viridiplantae</taxon>
        <taxon>Streptophyta</taxon>
        <taxon>Embryophyta</taxon>
        <taxon>Tracheophyta</taxon>
        <taxon>Spermatophyta</taxon>
        <taxon>Magnoliopsida</taxon>
        <taxon>Ranunculales</taxon>
        <taxon>Ranunculaceae</taxon>
        <taxon>Thalictroideae</taxon>
        <taxon>Aquilegia</taxon>
    </lineage>
</organism>
<dbReference type="InParanoid" id="A0A2G5EEF3"/>
<sequence>MERIFVTVRPKPLSSEDAKSSPWRISENSISIANQTSRFDFDRIFKEDCKTIEVYEARTKDIVSAAVRGFNGTVFAYGQTNSGKTYTMRGSDVEPGVIRLAVCDLFDTIIEDVDREFLLRMSYMEIYNEEINDLLAPEHRKLQIHENLERGIFVAGLKEEIVATPEQVIDLMEFGESHRHIGETNMNVYSSRSHTIFRMFLNTEFSKIRFFLIHISFTFCFRVFGKNYKIIESRLRTEDDNIGNSCDAVRVSVLNLVDLAGSERAAKTGAEGMRLKEGSHINKSLMTLGTVIKKLSEGVESNGGHVPYRDSKLTRILQPSLGGNANTAIICNITLAQIHTDETKSNLQFASKALRVTNCTRVNEILTDAALLKRQKKEIEELRARLQVCFFVLLYLILSVRGENMCSIRE</sequence>